<gene>
    <name evidence="10" type="primary">tlcA_3</name>
    <name evidence="10" type="ORF">DK880_00801</name>
</gene>
<feature type="transmembrane region" description="Helical" evidence="9">
    <location>
        <begin position="63"/>
        <end position="82"/>
    </location>
</feature>
<feature type="transmembrane region" description="Helical" evidence="9">
    <location>
        <begin position="466"/>
        <end position="484"/>
    </location>
</feature>
<feature type="transmembrane region" description="Helical" evidence="9">
    <location>
        <begin position="94"/>
        <end position="113"/>
    </location>
</feature>
<feature type="transmembrane region" description="Helical" evidence="9">
    <location>
        <begin position="351"/>
        <end position="373"/>
    </location>
</feature>
<dbReference type="OrthoDB" id="975242at2"/>
<name>A0A2Z3L9S8_9BACT</name>
<evidence type="ECO:0000313" key="11">
    <source>
        <dbReference type="Proteomes" id="UP000245872"/>
    </source>
</evidence>
<feature type="transmembrane region" description="Helical" evidence="9">
    <location>
        <begin position="326"/>
        <end position="344"/>
    </location>
</feature>
<evidence type="ECO:0000256" key="7">
    <source>
        <dbReference type="ARBA" id="ARBA00022989"/>
    </source>
</evidence>
<dbReference type="RefSeq" id="WP_109997504.1">
    <property type="nucleotide sequence ID" value="NZ_CP029619.1"/>
</dbReference>
<reference evidence="10 11" key="1">
    <citation type="submission" date="2018-05" db="EMBL/GenBank/DDBJ databases">
        <title>Candidatus Cardinium hertigii Genome Assembly.</title>
        <authorList>
            <person name="Showmaker K.C."/>
            <person name="Walden K.O."/>
            <person name="Fields C.J."/>
            <person name="Lambert K.N."/>
            <person name="Hudson M.E."/>
        </authorList>
    </citation>
    <scope>NUCLEOTIDE SEQUENCE [LARGE SCALE GENOMIC DNA]</scope>
    <source>
        <strain evidence="11">cHgTN10</strain>
    </source>
</reference>
<comment type="similarity">
    <text evidence="2 9">Belongs to the ADP/ATP translocase tlc family.</text>
</comment>
<evidence type="ECO:0000256" key="4">
    <source>
        <dbReference type="ARBA" id="ARBA00022692"/>
    </source>
</evidence>
<dbReference type="Pfam" id="PF03219">
    <property type="entry name" value="TLC"/>
    <property type="match status" value="1"/>
</dbReference>
<dbReference type="PANTHER" id="PTHR31187">
    <property type="match status" value="1"/>
</dbReference>
<evidence type="ECO:0000256" key="6">
    <source>
        <dbReference type="ARBA" id="ARBA00022840"/>
    </source>
</evidence>
<evidence type="ECO:0000256" key="8">
    <source>
        <dbReference type="ARBA" id="ARBA00023136"/>
    </source>
</evidence>
<keyword evidence="8 9" id="KW-0472">Membrane</keyword>
<keyword evidence="11" id="KW-1185">Reference proteome</keyword>
<keyword evidence="4 9" id="KW-0812">Transmembrane</keyword>
<dbReference type="KEGG" id="cher:DK880_00801"/>
<evidence type="ECO:0000256" key="3">
    <source>
        <dbReference type="ARBA" id="ARBA00022448"/>
    </source>
</evidence>
<feature type="transmembrane region" description="Helical" evidence="9">
    <location>
        <begin position="26"/>
        <end position="43"/>
    </location>
</feature>
<dbReference type="GO" id="GO:0005471">
    <property type="term" value="F:ATP:ADP antiporter activity"/>
    <property type="evidence" value="ECO:0007669"/>
    <property type="project" value="InterPro"/>
</dbReference>
<sequence length="502" mass="57362">MIKTSSLLKKWQIICWPIQRIEARKFCAMAALMFLILLNQNFIRSIKDGLVVTRIGPEVLSFIKLFIEMPVGLCFVICYTVLCNKLRSETIFRIILLFFLTFFILFGLILFPYQAYWHPNKLLIDQYIQLYPQLKWFFMMWSKWTLVCFYVMGELWPMIVFTLLYWQLANQITTIEEASRFYFCFNLVGQISLLVSSSVTIFLADKGGRILSFLGIHTTGAIQKITPLMAMIVLLCVAILLLHQYIETGVIRLQPLYVKPDHSVKLPLGLWESFKRITQSSYLALICLLTIAYSTTVNLIESVWLYEVNLFYHNDTTCFQLYQAKILWWTGIVSFICAMLGNFIMRKLGWLGAALITPVMTMVMGGVFFLFAIAQYFNWLPATIGGISSLAFIVAIAGLQNILAKGSKYSFFDATKEMTYIPLDKEMQTKGKAAVDVLGGKIGKSAGSILQVICYTMVPTKHPGQWAPLLMVFFCLISIIWIIATCMLSKKYHKLTTGLSHS</sequence>
<feature type="transmembrane region" description="Helical" evidence="9">
    <location>
        <begin position="224"/>
        <end position="242"/>
    </location>
</feature>
<dbReference type="GO" id="GO:0005524">
    <property type="term" value="F:ATP binding"/>
    <property type="evidence" value="ECO:0007669"/>
    <property type="project" value="UniProtKB-KW"/>
</dbReference>
<dbReference type="GO" id="GO:0016020">
    <property type="term" value="C:membrane"/>
    <property type="evidence" value="ECO:0007669"/>
    <property type="project" value="UniProtKB-SubCell"/>
</dbReference>
<organism evidence="10 11">
    <name type="scientific">Candidatus Cardinium hertigii</name>
    <dbReference type="NCBI Taxonomy" id="247481"/>
    <lineage>
        <taxon>Bacteria</taxon>
        <taxon>Pseudomonadati</taxon>
        <taxon>Bacteroidota</taxon>
        <taxon>Cytophagia</taxon>
        <taxon>Cytophagales</taxon>
        <taxon>Amoebophilaceae</taxon>
        <taxon>Candidatus Cardinium</taxon>
    </lineage>
</organism>
<evidence type="ECO:0000256" key="1">
    <source>
        <dbReference type="ARBA" id="ARBA00004141"/>
    </source>
</evidence>
<feature type="transmembrane region" description="Helical" evidence="9">
    <location>
        <begin position="181"/>
        <end position="204"/>
    </location>
</feature>
<dbReference type="Proteomes" id="UP000245872">
    <property type="component" value="Chromosome"/>
</dbReference>
<dbReference type="EMBL" id="CP029619">
    <property type="protein sequence ID" value="AWN82107.1"/>
    <property type="molecule type" value="Genomic_DNA"/>
</dbReference>
<keyword evidence="5 9" id="KW-0547">Nucleotide-binding</keyword>
<protein>
    <recommendedName>
        <fullName evidence="9">ADP,ATP carrier protein</fullName>
    </recommendedName>
</protein>
<comment type="subcellular location">
    <subcellularLocation>
        <location evidence="1 9">Membrane</location>
        <topology evidence="1 9">Multi-pass membrane protein</topology>
    </subcellularLocation>
</comment>
<accession>A0A2Z3L9S8</accession>
<evidence type="ECO:0000256" key="9">
    <source>
        <dbReference type="RuleBase" id="RU363121"/>
    </source>
</evidence>
<keyword evidence="6 9" id="KW-0067">ATP-binding</keyword>
<feature type="transmembrane region" description="Helical" evidence="9">
    <location>
        <begin position="282"/>
        <end position="306"/>
    </location>
</feature>
<feature type="transmembrane region" description="Helical" evidence="9">
    <location>
        <begin position="144"/>
        <end position="169"/>
    </location>
</feature>
<dbReference type="AlphaFoldDB" id="A0A2Z3L9S8"/>
<dbReference type="PANTHER" id="PTHR31187:SF1">
    <property type="entry name" value="ADP,ATP CARRIER PROTEIN 1"/>
    <property type="match status" value="1"/>
</dbReference>
<proteinExistence type="inferred from homology"/>
<evidence type="ECO:0000256" key="2">
    <source>
        <dbReference type="ARBA" id="ARBA00007127"/>
    </source>
</evidence>
<feature type="transmembrane region" description="Helical" evidence="9">
    <location>
        <begin position="379"/>
        <end position="399"/>
    </location>
</feature>
<keyword evidence="3 9" id="KW-0813">Transport</keyword>
<evidence type="ECO:0000313" key="10">
    <source>
        <dbReference type="EMBL" id="AWN82107.1"/>
    </source>
</evidence>
<keyword evidence="7 9" id="KW-1133">Transmembrane helix</keyword>
<evidence type="ECO:0000256" key="5">
    <source>
        <dbReference type="ARBA" id="ARBA00022741"/>
    </source>
</evidence>
<dbReference type="InterPro" id="IPR004667">
    <property type="entry name" value="ADP_ATP_car_bac_type"/>
</dbReference>